<sequence length="338" mass="34838">MSFRALVARKTASEPFSAGIETLDDYGLPGGEVVVRVAYSGLNFKDALAVTGGPPILRAFPIVPGIDFAGNVISSTSPRFKPSEPVMLTGWGHGEQLWGGFGERASTQAAHLLPLPSGLSLRDSMALGTAGLAAALCVQAIAERESRRDLPVLVTGAAGGVGGFAVALLAATGFRVAASTGRAELAPYLESLGASEIVPRAYLSAPGKPLDKERWSGVVDTVGGDVLGGALRGAAHRSVVAACGMAGGAELKGTVFPLILRGVRLQGIDTVLAAQEREAAWKLLAQKMPRAAMDAVAAEEIGLDEVVDASRRLLAGKVRGRIVVRISEGRADAESPRA</sequence>
<dbReference type="Gene3D" id="3.90.180.10">
    <property type="entry name" value="Medium-chain alcohol dehydrogenases, catalytic domain"/>
    <property type="match status" value="1"/>
</dbReference>
<comment type="caution">
    <text evidence="3">The sequence shown here is derived from an EMBL/GenBank/DDBJ whole genome shotgun (WGS) entry which is preliminary data.</text>
</comment>
<dbReference type="Proteomes" id="UP000727962">
    <property type="component" value="Unassembled WGS sequence"/>
</dbReference>
<dbReference type="InterPro" id="IPR013154">
    <property type="entry name" value="ADH-like_N"/>
</dbReference>
<dbReference type="AlphaFoldDB" id="A0A931PWI0"/>
<evidence type="ECO:0000313" key="4">
    <source>
        <dbReference type="Proteomes" id="UP000727962"/>
    </source>
</evidence>
<organism evidence="3 4">
    <name type="scientific">Fimbriimonas ginsengisoli</name>
    <dbReference type="NCBI Taxonomy" id="1005039"/>
    <lineage>
        <taxon>Bacteria</taxon>
        <taxon>Bacillati</taxon>
        <taxon>Armatimonadota</taxon>
        <taxon>Fimbriimonadia</taxon>
        <taxon>Fimbriimonadales</taxon>
        <taxon>Fimbriimonadaceae</taxon>
        <taxon>Fimbriimonas</taxon>
    </lineage>
</organism>
<evidence type="ECO:0000256" key="1">
    <source>
        <dbReference type="SAM" id="Phobius"/>
    </source>
</evidence>
<keyword evidence="3" id="KW-0560">Oxidoreductase</keyword>
<dbReference type="EMBL" id="JACOSL010000059">
    <property type="protein sequence ID" value="MBI1757350.1"/>
    <property type="molecule type" value="Genomic_DNA"/>
</dbReference>
<gene>
    <name evidence="3" type="ORF">HYR64_09620</name>
</gene>
<keyword evidence="1" id="KW-1133">Transmembrane helix</keyword>
<protein>
    <submittedName>
        <fullName evidence="3">Acryloyl-CoA reductase</fullName>
        <ecNumber evidence="3">1.3.1.95</ecNumber>
    </submittedName>
</protein>
<dbReference type="Pfam" id="PF00107">
    <property type="entry name" value="ADH_zinc_N"/>
    <property type="match status" value="1"/>
</dbReference>
<dbReference type="SUPFAM" id="SSF51735">
    <property type="entry name" value="NAD(P)-binding Rossmann-fold domains"/>
    <property type="match status" value="1"/>
</dbReference>
<feature type="domain" description="Enoyl reductase (ER)" evidence="2">
    <location>
        <begin position="21"/>
        <end position="324"/>
    </location>
</feature>
<dbReference type="Gene3D" id="3.40.50.720">
    <property type="entry name" value="NAD(P)-binding Rossmann-like Domain"/>
    <property type="match status" value="1"/>
</dbReference>
<dbReference type="SMART" id="SM00829">
    <property type="entry name" value="PKS_ER"/>
    <property type="match status" value="1"/>
</dbReference>
<feature type="transmembrane region" description="Helical" evidence="1">
    <location>
        <begin position="154"/>
        <end position="174"/>
    </location>
</feature>
<proteinExistence type="predicted"/>
<keyword evidence="1" id="KW-0812">Transmembrane</keyword>
<dbReference type="GO" id="GO:0043958">
    <property type="term" value="F:acryloyl-CoA reductase (NADH) activity"/>
    <property type="evidence" value="ECO:0007669"/>
    <property type="project" value="UniProtKB-EC"/>
</dbReference>
<dbReference type="InterPro" id="IPR014188">
    <property type="entry name" value="Acrylyl-CoA_reductase_AcuI"/>
</dbReference>
<dbReference type="NCBIfam" id="TIGR02823">
    <property type="entry name" value="oxido_YhdH"/>
    <property type="match status" value="1"/>
</dbReference>
<dbReference type="InterPro" id="IPR036291">
    <property type="entry name" value="NAD(P)-bd_dom_sf"/>
</dbReference>
<dbReference type="InterPro" id="IPR020843">
    <property type="entry name" value="ER"/>
</dbReference>
<dbReference type="InterPro" id="IPR013149">
    <property type="entry name" value="ADH-like_C"/>
</dbReference>
<dbReference type="PANTHER" id="PTHR43677:SF1">
    <property type="entry name" value="ACRYLYL-COA REDUCTASE ACUI-RELATED"/>
    <property type="match status" value="1"/>
</dbReference>
<evidence type="ECO:0000259" key="2">
    <source>
        <dbReference type="SMART" id="SM00829"/>
    </source>
</evidence>
<dbReference type="SUPFAM" id="SSF50129">
    <property type="entry name" value="GroES-like"/>
    <property type="match status" value="1"/>
</dbReference>
<accession>A0A931PWI0</accession>
<name>A0A931PWI0_FIMGI</name>
<dbReference type="InterPro" id="IPR051397">
    <property type="entry name" value="Zn-ADH-like_protein"/>
</dbReference>
<keyword evidence="1" id="KW-0472">Membrane</keyword>
<dbReference type="GO" id="GO:0043957">
    <property type="term" value="F:acryloyl-CoA reductase (NADPH) activity"/>
    <property type="evidence" value="ECO:0007669"/>
    <property type="project" value="TreeGrafter"/>
</dbReference>
<dbReference type="InterPro" id="IPR011032">
    <property type="entry name" value="GroES-like_sf"/>
</dbReference>
<dbReference type="PANTHER" id="PTHR43677">
    <property type="entry name" value="SHORT-CHAIN DEHYDROGENASE/REDUCTASE"/>
    <property type="match status" value="1"/>
</dbReference>
<dbReference type="EC" id="1.3.1.95" evidence="3"/>
<evidence type="ECO:0000313" key="3">
    <source>
        <dbReference type="EMBL" id="MBI1757350.1"/>
    </source>
</evidence>
<dbReference type="Pfam" id="PF08240">
    <property type="entry name" value="ADH_N"/>
    <property type="match status" value="1"/>
</dbReference>
<reference evidence="3" key="1">
    <citation type="submission" date="2020-07" db="EMBL/GenBank/DDBJ databases">
        <title>Huge and variable diversity of episymbiotic CPR bacteria and DPANN archaea in groundwater ecosystems.</title>
        <authorList>
            <person name="He C.Y."/>
            <person name="Keren R."/>
            <person name="Whittaker M."/>
            <person name="Farag I.F."/>
            <person name="Doudna J."/>
            <person name="Cate J.H.D."/>
            <person name="Banfield J.F."/>
        </authorList>
    </citation>
    <scope>NUCLEOTIDE SEQUENCE</scope>
    <source>
        <strain evidence="3">NC_groundwater_17_Pr7_B-0.1um_64_12</strain>
    </source>
</reference>